<sequence>MTASGGLPDILTAQCPRVATAIREALHGHPAYQPIRRAAGPMFGGRRETCARLLGLVLRGDPLPADDWDRFRDLGVLAARQAIPLPVLSEAWDLALTAAARTCWVIAPPGRFAEMAELTAHAARLAVGAREACIQGYAEAPRAGARSRPLRRLLAETLIDGAPAGAIAEAAGVRLAPSYLVLRCEAPALTAASHWERESDRLESWDGVLYSGDLGGLIVLFPAAEPLRAEDRSAEFTAGLAARTRGPVRAAESYRRGVANIPAALEEASRVLTIVKAIPDAEDRPYRADELLVELAILGQPGIRGRLAAVLSPLDAGTDLRRTLEVLLACNLDRERAARELWIHRRTLHYRLDRIRDLSGVDPSSARGIQLFRAALTSARLAGDRVPRGERDGHRAEDASLPPPLSA</sequence>
<evidence type="ECO:0000313" key="3">
    <source>
        <dbReference type="EMBL" id="TDD81249.1"/>
    </source>
</evidence>
<accession>A0A4R5B8E1</accession>
<comment type="caution">
    <text evidence="3">The sequence shown here is derived from an EMBL/GenBank/DDBJ whole genome shotgun (WGS) entry which is preliminary data.</text>
</comment>
<dbReference type="InterPro" id="IPR042070">
    <property type="entry name" value="PucR_C-HTH_sf"/>
</dbReference>
<dbReference type="PANTHER" id="PTHR33744:SF7">
    <property type="entry name" value="PUCR FAMILY TRANSCRIPTIONAL REGULATOR"/>
    <property type="match status" value="1"/>
</dbReference>
<dbReference type="Proteomes" id="UP000295578">
    <property type="component" value="Unassembled WGS sequence"/>
</dbReference>
<dbReference type="PANTHER" id="PTHR33744">
    <property type="entry name" value="CARBOHYDRATE DIACID REGULATOR"/>
    <property type="match status" value="1"/>
</dbReference>
<evidence type="ECO:0000259" key="2">
    <source>
        <dbReference type="Pfam" id="PF13556"/>
    </source>
</evidence>
<dbReference type="InterPro" id="IPR025736">
    <property type="entry name" value="PucR_C-HTH_dom"/>
</dbReference>
<gene>
    <name evidence="3" type="ORF">E1293_18985</name>
</gene>
<feature type="domain" description="PucR C-terminal helix-turn-helix" evidence="2">
    <location>
        <begin position="320"/>
        <end position="376"/>
    </location>
</feature>
<evidence type="ECO:0000313" key="4">
    <source>
        <dbReference type="Proteomes" id="UP000295578"/>
    </source>
</evidence>
<feature type="region of interest" description="Disordered" evidence="1">
    <location>
        <begin position="383"/>
        <end position="407"/>
    </location>
</feature>
<feature type="compositionally biased region" description="Basic and acidic residues" evidence="1">
    <location>
        <begin position="383"/>
        <end position="398"/>
    </location>
</feature>
<dbReference type="OrthoDB" id="4571023at2"/>
<keyword evidence="4" id="KW-1185">Reference proteome</keyword>
<proteinExistence type="predicted"/>
<dbReference type="SUPFAM" id="SSF46689">
    <property type="entry name" value="Homeodomain-like"/>
    <property type="match status" value="1"/>
</dbReference>
<dbReference type="EMBL" id="SMKY01000080">
    <property type="protein sequence ID" value="TDD81249.1"/>
    <property type="molecule type" value="Genomic_DNA"/>
</dbReference>
<dbReference type="InterPro" id="IPR009057">
    <property type="entry name" value="Homeodomain-like_sf"/>
</dbReference>
<protein>
    <submittedName>
        <fullName evidence="3">PucR family transcriptional regulator</fullName>
    </submittedName>
</protein>
<dbReference type="Pfam" id="PF13556">
    <property type="entry name" value="HTH_30"/>
    <property type="match status" value="1"/>
</dbReference>
<organism evidence="3 4">
    <name type="scientific">Actinomadura darangshiensis</name>
    <dbReference type="NCBI Taxonomy" id="705336"/>
    <lineage>
        <taxon>Bacteria</taxon>
        <taxon>Bacillati</taxon>
        <taxon>Actinomycetota</taxon>
        <taxon>Actinomycetes</taxon>
        <taxon>Streptosporangiales</taxon>
        <taxon>Thermomonosporaceae</taxon>
        <taxon>Actinomadura</taxon>
    </lineage>
</organism>
<name>A0A4R5B8E1_9ACTN</name>
<dbReference type="Gene3D" id="1.10.10.2840">
    <property type="entry name" value="PucR C-terminal helix-turn-helix domain"/>
    <property type="match status" value="1"/>
</dbReference>
<reference evidence="3 4" key="1">
    <citation type="submission" date="2019-03" db="EMBL/GenBank/DDBJ databases">
        <title>Draft genome sequences of novel Actinobacteria.</title>
        <authorList>
            <person name="Sahin N."/>
            <person name="Ay H."/>
            <person name="Saygin H."/>
        </authorList>
    </citation>
    <scope>NUCLEOTIDE SEQUENCE [LARGE SCALE GENOMIC DNA]</scope>
    <source>
        <strain evidence="3 4">DSM 45941</strain>
    </source>
</reference>
<dbReference type="RefSeq" id="WP_132198764.1">
    <property type="nucleotide sequence ID" value="NZ_SMKY01000080.1"/>
</dbReference>
<evidence type="ECO:0000256" key="1">
    <source>
        <dbReference type="SAM" id="MobiDB-lite"/>
    </source>
</evidence>
<dbReference type="InterPro" id="IPR051448">
    <property type="entry name" value="CdaR-like_regulators"/>
</dbReference>
<dbReference type="AlphaFoldDB" id="A0A4R5B8E1"/>